<keyword evidence="5" id="KW-0040">ANK repeat</keyword>
<dbReference type="Pfam" id="PF00580">
    <property type="entry name" value="UvrD-helicase"/>
    <property type="match status" value="1"/>
</dbReference>
<feature type="compositionally biased region" description="Acidic residues" evidence="6">
    <location>
        <begin position="1382"/>
        <end position="1397"/>
    </location>
</feature>
<keyword evidence="4" id="KW-0067">ATP-binding</keyword>
<feature type="region of interest" description="Disordered" evidence="6">
    <location>
        <begin position="1708"/>
        <end position="1741"/>
    </location>
</feature>
<dbReference type="InterPro" id="IPR013986">
    <property type="entry name" value="DExx_box_DNA_helicase_dom_sf"/>
</dbReference>
<feature type="region of interest" description="Disordered" evidence="6">
    <location>
        <begin position="693"/>
        <end position="730"/>
    </location>
</feature>
<accession>A0A210QJ10</accession>
<feature type="compositionally biased region" description="Basic and acidic residues" evidence="6">
    <location>
        <begin position="1279"/>
        <end position="1293"/>
    </location>
</feature>
<feature type="compositionally biased region" description="Polar residues" evidence="6">
    <location>
        <begin position="806"/>
        <end position="817"/>
    </location>
</feature>
<feature type="compositionally biased region" description="Acidic residues" evidence="6">
    <location>
        <begin position="589"/>
        <end position="598"/>
    </location>
</feature>
<evidence type="ECO:0000256" key="1">
    <source>
        <dbReference type="ARBA" id="ARBA00022741"/>
    </source>
</evidence>
<feature type="compositionally biased region" description="Basic and acidic residues" evidence="6">
    <location>
        <begin position="693"/>
        <end position="702"/>
    </location>
</feature>
<dbReference type="GO" id="GO:0004386">
    <property type="term" value="F:helicase activity"/>
    <property type="evidence" value="ECO:0007669"/>
    <property type="project" value="UniProtKB-KW"/>
</dbReference>
<feature type="compositionally biased region" description="Basic and acidic residues" evidence="6">
    <location>
        <begin position="1370"/>
        <end position="1381"/>
    </location>
</feature>
<evidence type="ECO:0000256" key="5">
    <source>
        <dbReference type="PROSITE-ProRule" id="PRU00023"/>
    </source>
</evidence>
<sequence length="3220" mass="366628">MNSDDDDTEEAEVYAATDKMAQPTSDIPGTGDVYTLYERRAQQYLRLSDGGKALANAVKAVELRNDSLTAHWLAGKSYVSMAMYDPGICALSTAIDLCCLEEKRQEILIDLLVHYCSRNNKLLVKTGVLRKISGHTWATVAYELTKTRRFNAAYIAYSQLQKVGQHPPEIDFDLQPLCDLDAVTAETWILDLVTCFLRYGSDHNTMSSQAGDTYIHVVVRMSLAAGVMGLLEYVFGNIVRPGELRGLLDCLGNTALHMAAQCQKCSPLVRLDVMTLLVEAGVDETAKNIEGKTAGSYLLRDEKDFLQCHQKYNSICSGMTATKMKQAVNKIYDNVAIARSEDDIEELQDSTQDDTKVQERGTTERTIAGTLSPQTCSTEDDKPDNNTVEDTTNLFLQNRMEKLQMVTVGIQEGHKYNDCCQSLVTLAEENSFQDKTTNNQEQPVPVTEEEEKPLQEPPISVFQDIDEESSRNLNIDGQITSEYIPVESVPNKQKPIEFNLETNNINSQNRLPKQQGSQFTDISSNECDTKNTICIRDDVSRVDINADNVNVNVVKTSNVSDEFGDDSPTLGQFEHNDNDSPKGAGTSENESDEREMEFEVSLNEAENESNSSEAGQDVTRNEIMAKSSQESVTQSQEFLKKSPKVSKKRVAFAELQCSSTAEKIVHTSFNKDNLFEPISPDDNADKNVRITSCQEHDDRDDSPSPVSTENIDNNNPQTGKTPENDSSCRQLGSNVSCNEIMSKSSQESITQQDVLLDEITSKNFLRDSTGAFSAVDMFSSDNDIIYSSGEQDVIDHHTVEVDEQKVSVTSDTPSAGSDEQFDDTSTADDDGCEKEHRSHAHFEKKHHDHSKEKLSNTNPRSRDNPTETREKKATECKTLSKKLKSLLQSAPALSTNEYISKTINQICTNLDDAGDSDIPADLIQVPDSYLNQILKGLLDMRKWFPFFSIVRKHRELNASKETFMDLVGDICLVTVLGDPQFLRNTKRLDNLMRGLLDIGATIPNEGQNCINACIKNAHYRILPLLLSRGAHQRHLTIYSGDTPVHAALTIALQKGHFEAFELLLTKFHEDPQVYNLCDPTSQDKNGDGLLHLVLRQPDGSQSRKAIDLLITHIRNPSSILSTNKKGEHPSDLIRGKYDSRWGILEPLFCCIPPQIKRQKEKKKSAAHNRKFSSDVNNAMNETVVSDTDFRVTTQEFPFNESERIVFDSKIPIEDKKSSQISVAAFSVNKDNLFEESKEMTKEKDVPQEDEEKEAHLLQGRKRDGKLQRKEEAKEDEVSEKETDKEEKEQRDGDVVLMTPYTKGTLKDTECKEEAEDDVIMGERDVEETYDVRQERGFDRTSEETNLTKSEVQNAGSAFIHKMQEDEDNQEKERGRQVRVDETMDGAEKEDDDEDCNDNDDEMAICATKKHMNGGNEDDNLAMNQDEPADRTSNAFLDQISSELDDLPWEVECTKSFVKTMTSKINSTIKNKIIMTISKLAKGDWHQSICKELHSVHKPKNTQLYESKIGKGCRLIWQRASTFSSKLSATTVNTERQKYRNKKTSGEDMYSEVIRIWNYVSNHDDIHKYVVNICSALKNENQEVFKRDPKPPSTFQRTLPAYFGSDSIEIGVVRPPVKEANEEFQIVKFYTFSPDMLNHIRRQSSLNVDFPFRITDLEHSIINLESDAPILLIGRSGTGKTTCCLYRLWHQFIAHLSIHCELPELAKPESGSENCHGEHNQAADSNKDVRHPCKSLSAEPEDDKQHMLDDSVLLHNRLHQIFVTRNRLLCSEAKRNFNEMKHGSSIAQKFGLCDDSPLPWHFDDIRDSQYPLFLTLEQLLILMDASVGPNFFYARESNGSLKGRQRSLFEEDSSISGITEHMRKGGIVVQNETSKSKEASKLTTEVTYEVFCDIVWPKIATGCKYQPLLVWMEFISIIKGSYEALLQPKGYLSRERYLDVGRKRAPNFDGNRDEIYDLFQKYQKISDKKNLFDECDIINSVKSRLQPQHVKAWAIHQLFVDEIQDFTQAELCLLIKICQDPNQMFLTGDTAQTVMHGIEFRFCDLKSLFFNIREAMKADGVPGKYLVEVPGKVHQLTHSYRSHDGILSLASSILDIMTHLFPDSFDHLQADTSLIQGGPLPVLLESSNFSDLARHISDNKEETEDTADIELGVHQAILVINETARQQLPRQLQQNITLTIYESKGLEFNNIFLFNFFKFSQASKEWRAVTSLLTELTPNDTDTTNSRTGVYELDEGKLHRKDRPRALKFDPKLHKVLNSELKLLYTAVTRARVKVWIFDEDEENRRPMFDYFKARNLVSVKTERFTKDDFNEPASENDEWLARGKEFMRTRVYREAAKCFKKGGDIKSADIANARHSEVIARNVRDQASRKTKFLQTAKLYCKCGFHSEAMECYEEAGAFKAAAEYCDNIGKFEEAAKIYKKRVNNPVKSSDCYQKAHLFDTAVKVLYESGHYEKALDVVSRYDKQLKEMESENKIIPQLMKNHHPCKQYNWEDLRIKCAELYHREHKYDKMMEHMGHLSFDEHRNVLLQWDHIDLTVDLMKTKGKYEEASRLYLSKGRSKDALAIARESGNKENIAQYLLRDITGEICKHQVLDKPQTSDRIQELFDLLSVITTNRKLQGQAYLLKAELNGGKAKEVETALSKALGAFKQCDPPCKAGQIDCLNLMLKNLTQGNISPVVEEMHTLFDVIKLFEKTASTKDDSQTIKLICSHFGYEYSTDGLLLTKSCQHHLGPEIKRKCKSENEREVKKAIGNVLKELAHEWYTKIRSSMKEWVENLQTCSKSHYSHLRCGCLKKLLETDLLHIELDGYLAGTLGGISITAKKSIETSLEPCITFLRHLLPQQFIKRSSKEEWYALADVLRKTKRTVKERLMTALKVEYDYITQKKRKRSTNLFMKLHFLVKYLKLDMKPQEMMKTFEQDLNDELSRKENKQKVLGKIRHLGFLIHPEPIRCLAVRFVEAYDNISYYMDPMEALVKFTAFLRLLRGYDQEVLPDCNYLIMWMEYFLVVASYMAAKADNQISFLLPNSYTHVTHYIDSSFDSENKATINAVVRTGKKLNLHVIQNRIEAIALFLCEDGDKNKLMNAAFSSENTDFEVSERLGMLSLTCMCNIERMGTTSSEQLLLRQLSSIQLHTDAPPRLKDAIKTLKTAKGLLDVGNLFRRLLFERGEELHTYSFYKGNVLSKPLTILNDILPDTFHEDAARSQLQPQETDTTKESTNI</sequence>
<dbReference type="InterPro" id="IPR002110">
    <property type="entry name" value="Ankyrin_rpt"/>
</dbReference>
<organism evidence="8 9">
    <name type="scientific">Mizuhopecten yessoensis</name>
    <name type="common">Japanese scallop</name>
    <name type="synonym">Patinopecten yessoensis</name>
    <dbReference type="NCBI Taxonomy" id="6573"/>
    <lineage>
        <taxon>Eukaryota</taxon>
        <taxon>Metazoa</taxon>
        <taxon>Spiralia</taxon>
        <taxon>Lophotrochozoa</taxon>
        <taxon>Mollusca</taxon>
        <taxon>Bivalvia</taxon>
        <taxon>Autobranchia</taxon>
        <taxon>Pteriomorphia</taxon>
        <taxon>Pectinida</taxon>
        <taxon>Pectinoidea</taxon>
        <taxon>Pectinidae</taxon>
        <taxon>Mizuhopecten</taxon>
    </lineage>
</organism>
<protein>
    <submittedName>
        <fullName evidence="8">TPR and ankyrin repeat-containing protein 1</fullName>
    </submittedName>
</protein>
<evidence type="ECO:0000256" key="4">
    <source>
        <dbReference type="ARBA" id="ARBA00022840"/>
    </source>
</evidence>
<feature type="domain" description="UvrD-like helicase ATP-binding" evidence="7">
    <location>
        <begin position="1947"/>
        <end position="2033"/>
    </location>
</feature>
<dbReference type="InterPro" id="IPR039904">
    <property type="entry name" value="TRANK1"/>
</dbReference>
<evidence type="ECO:0000313" key="9">
    <source>
        <dbReference type="Proteomes" id="UP000242188"/>
    </source>
</evidence>
<feature type="region of interest" description="Disordered" evidence="6">
    <location>
        <begin position="431"/>
        <end position="455"/>
    </location>
</feature>
<keyword evidence="3" id="KW-0347">Helicase</keyword>
<evidence type="ECO:0000313" key="8">
    <source>
        <dbReference type="EMBL" id="OWF48727.1"/>
    </source>
</evidence>
<dbReference type="InterPro" id="IPR011990">
    <property type="entry name" value="TPR-like_helical_dom_sf"/>
</dbReference>
<feature type="compositionally biased region" description="Basic and acidic residues" evidence="6">
    <location>
        <begin position="849"/>
        <end position="875"/>
    </location>
</feature>
<dbReference type="PANTHER" id="PTHR21529">
    <property type="entry name" value="MAMMARY TURMOR VIRUS RECEPTOR HOMOLOG 1, 2 MTVR1, 2"/>
    <property type="match status" value="1"/>
</dbReference>
<dbReference type="Gene3D" id="1.25.40.20">
    <property type="entry name" value="Ankyrin repeat-containing domain"/>
    <property type="match status" value="2"/>
</dbReference>
<dbReference type="GO" id="GO:0005524">
    <property type="term" value="F:ATP binding"/>
    <property type="evidence" value="ECO:0007669"/>
    <property type="project" value="UniProtKB-KW"/>
</dbReference>
<feature type="compositionally biased region" description="Acidic residues" evidence="6">
    <location>
        <begin position="1312"/>
        <end position="1328"/>
    </location>
</feature>
<dbReference type="GO" id="GO:0016787">
    <property type="term" value="F:hydrolase activity"/>
    <property type="evidence" value="ECO:0007669"/>
    <property type="project" value="UniProtKB-KW"/>
</dbReference>
<keyword evidence="9" id="KW-1185">Reference proteome</keyword>
<dbReference type="SUPFAM" id="SSF48452">
    <property type="entry name" value="TPR-like"/>
    <property type="match status" value="2"/>
</dbReference>
<feature type="compositionally biased region" description="Polar residues" evidence="6">
    <location>
        <begin position="704"/>
        <end position="730"/>
    </location>
</feature>
<keyword evidence="1" id="KW-0547">Nucleotide-binding</keyword>
<feature type="compositionally biased region" description="Basic and acidic residues" evidence="6">
    <location>
        <begin position="1714"/>
        <end position="1730"/>
    </location>
</feature>
<dbReference type="InterPro" id="IPR036770">
    <property type="entry name" value="Ankyrin_rpt-contain_sf"/>
</dbReference>
<comment type="caution">
    <text evidence="8">The sequence shown here is derived from an EMBL/GenBank/DDBJ whole genome shotgun (WGS) entry which is preliminary data.</text>
</comment>
<dbReference type="SMART" id="SM00248">
    <property type="entry name" value="ANK"/>
    <property type="match status" value="5"/>
</dbReference>
<evidence type="ECO:0000256" key="2">
    <source>
        <dbReference type="ARBA" id="ARBA00022801"/>
    </source>
</evidence>
<dbReference type="Gene3D" id="1.10.10.160">
    <property type="match status" value="1"/>
</dbReference>
<dbReference type="Gene3D" id="3.40.50.300">
    <property type="entry name" value="P-loop containing nucleotide triphosphate hydrolases"/>
    <property type="match status" value="2"/>
</dbReference>
<dbReference type="PANTHER" id="PTHR21529:SF4">
    <property type="entry name" value="TPR AND ANKYRIN REPEAT-CONTAINING PROTEIN 1"/>
    <property type="match status" value="1"/>
</dbReference>
<evidence type="ECO:0000256" key="6">
    <source>
        <dbReference type="SAM" id="MobiDB-lite"/>
    </source>
</evidence>
<feature type="compositionally biased region" description="Basic residues" evidence="6">
    <location>
        <begin position="837"/>
        <end position="848"/>
    </location>
</feature>
<feature type="compositionally biased region" description="Polar residues" evidence="6">
    <location>
        <begin position="626"/>
        <end position="637"/>
    </location>
</feature>
<dbReference type="OrthoDB" id="3156807at2759"/>
<dbReference type="SUPFAM" id="SSF52540">
    <property type="entry name" value="P-loop containing nucleoside triphosphate hydrolases"/>
    <property type="match status" value="1"/>
</dbReference>
<reference evidence="8 9" key="1">
    <citation type="journal article" date="2017" name="Nat. Ecol. Evol.">
        <title>Scallop genome provides insights into evolution of bilaterian karyotype and development.</title>
        <authorList>
            <person name="Wang S."/>
            <person name="Zhang J."/>
            <person name="Jiao W."/>
            <person name="Li J."/>
            <person name="Xun X."/>
            <person name="Sun Y."/>
            <person name="Guo X."/>
            <person name="Huan P."/>
            <person name="Dong B."/>
            <person name="Zhang L."/>
            <person name="Hu X."/>
            <person name="Sun X."/>
            <person name="Wang J."/>
            <person name="Zhao C."/>
            <person name="Wang Y."/>
            <person name="Wang D."/>
            <person name="Huang X."/>
            <person name="Wang R."/>
            <person name="Lv J."/>
            <person name="Li Y."/>
            <person name="Zhang Z."/>
            <person name="Liu B."/>
            <person name="Lu W."/>
            <person name="Hui Y."/>
            <person name="Liang J."/>
            <person name="Zhou Z."/>
            <person name="Hou R."/>
            <person name="Li X."/>
            <person name="Liu Y."/>
            <person name="Li H."/>
            <person name="Ning X."/>
            <person name="Lin Y."/>
            <person name="Zhao L."/>
            <person name="Xing Q."/>
            <person name="Dou J."/>
            <person name="Li Y."/>
            <person name="Mao J."/>
            <person name="Guo H."/>
            <person name="Dou H."/>
            <person name="Li T."/>
            <person name="Mu C."/>
            <person name="Jiang W."/>
            <person name="Fu Q."/>
            <person name="Fu X."/>
            <person name="Miao Y."/>
            <person name="Liu J."/>
            <person name="Yu Q."/>
            <person name="Li R."/>
            <person name="Liao H."/>
            <person name="Li X."/>
            <person name="Kong Y."/>
            <person name="Jiang Z."/>
            <person name="Chourrout D."/>
            <person name="Li R."/>
            <person name="Bao Z."/>
        </authorList>
    </citation>
    <scope>NUCLEOTIDE SEQUENCE [LARGE SCALE GENOMIC DNA]</scope>
    <source>
        <strain evidence="8 9">PY_sf001</strain>
    </source>
</reference>
<dbReference type="PROSITE" id="PS50088">
    <property type="entry name" value="ANK_REPEAT"/>
    <property type="match status" value="1"/>
</dbReference>
<dbReference type="Proteomes" id="UP000242188">
    <property type="component" value="Unassembled WGS sequence"/>
</dbReference>
<dbReference type="Pfam" id="PF00023">
    <property type="entry name" value="Ank"/>
    <property type="match status" value="1"/>
</dbReference>
<feature type="compositionally biased region" description="Basic and acidic residues" evidence="6">
    <location>
        <begin position="1236"/>
        <end position="1272"/>
    </location>
</feature>
<name>A0A210QJ10_MIZYE</name>
<gene>
    <name evidence="8" type="ORF">KP79_PYT23871</name>
</gene>
<dbReference type="EMBL" id="NEDP02003403">
    <property type="protein sequence ID" value="OWF48727.1"/>
    <property type="molecule type" value="Genomic_DNA"/>
</dbReference>
<keyword evidence="2" id="KW-0378">Hydrolase</keyword>
<dbReference type="Gene3D" id="1.25.40.10">
    <property type="entry name" value="Tetratricopeptide repeat domain"/>
    <property type="match status" value="1"/>
</dbReference>
<feature type="region of interest" description="Disordered" evidence="6">
    <location>
        <begin position="1236"/>
        <end position="1397"/>
    </location>
</feature>
<feature type="compositionally biased region" description="Basic and acidic residues" evidence="6">
    <location>
        <begin position="1329"/>
        <end position="1342"/>
    </location>
</feature>
<feature type="repeat" description="ANK" evidence="5">
    <location>
        <begin position="251"/>
        <end position="289"/>
    </location>
</feature>
<feature type="region of interest" description="Disordered" evidence="6">
    <location>
        <begin position="799"/>
        <end position="875"/>
    </location>
</feature>
<feature type="compositionally biased region" description="Acidic residues" evidence="6">
    <location>
        <begin position="819"/>
        <end position="832"/>
    </location>
</feature>
<dbReference type="InterPro" id="IPR027417">
    <property type="entry name" value="P-loop_NTPase"/>
</dbReference>
<proteinExistence type="predicted"/>
<evidence type="ECO:0000256" key="3">
    <source>
        <dbReference type="ARBA" id="ARBA00022806"/>
    </source>
</evidence>
<dbReference type="InterPro" id="IPR014016">
    <property type="entry name" value="UvrD-like_ATP-bd"/>
</dbReference>
<feature type="region of interest" description="Disordered" evidence="6">
    <location>
        <begin position="559"/>
        <end position="645"/>
    </location>
</feature>
<dbReference type="SUPFAM" id="SSF48403">
    <property type="entry name" value="Ankyrin repeat"/>
    <property type="match status" value="2"/>
</dbReference>
<evidence type="ECO:0000259" key="7">
    <source>
        <dbReference type="Pfam" id="PF00580"/>
    </source>
</evidence>
<feature type="compositionally biased region" description="Polar residues" evidence="6">
    <location>
        <begin position="1343"/>
        <end position="1355"/>
    </location>
</feature>